<feature type="compositionally biased region" description="Basic and acidic residues" evidence="7">
    <location>
        <begin position="987"/>
        <end position="999"/>
    </location>
</feature>
<feature type="region of interest" description="Disordered" evidence="7">
    <location>
        <begin position="931"/>
        <end position="1022"/>
    </location>
</feature>
<dbReference type="OrthoDB" id="261572at2759"/>
<dbReference type="PANTHER" id="PTHR10943:SF2">
    <property type="entry name" value="26S PROTEASOME NON-ATPASE REGULATORY SUBUNIT 1"/>
    <property type="match status" value="1"/>
</dbReference>
<feature type="domain" description="26S proteasome non-ATPase regulatory subunit 1/RPN2 N-terminal" evidence="9">
    <location>
        <begin position="201"/>
        <end position="373"/>
    </location>
</feature>
<dbReference type="SUPFAM" id="SSF48371">
    <property type="entry name" value="ARM repeat"/>
    <property type="match status" value="1"/>
</dbReference>
<dbReference type="GO" id="GO:0043161">
    <property type="term" value="P:proteasome-mediated ubiquitin-dependent protein catabolic process"/>
    <property type="evidence" value="ECO:0007669"/>
    <property type="project" value="TreeGrafter"/>
</dbReference>
<name>A0A9P4RD48_9PLEO</name>
<evidence type="ECO:0000256" key="5">
    <source>
        <dbReference type="ARBA" id="ARBA00022942"/>
    </source>
</evidence>
<comment type="function">
    <text evidence="1 6">Acts as a regulatory subunit of the 26S proteasome which is involved in the ATP-dependent degradation of ubiquitinated proteins.</text>
</comment>
<protein>
    <recommendedName>
        <fullName evidence="3 6">26S proteasome regulatory subunit RPN2</fullName>
    </recommendedName>
</protein>
<dbReference type="FunFam" id="1.25.10.10:FF:000017">
    <property type="entry name" value="26S proteasome non-ATPase regulatory subunit 1"/>
    <property type="match status" value="1"/>
</dbReference>
<dbReference type="GO" id="GO:0008540">
    <property type="term" value="C:proteasome regulatory particle, base subcomplex"/>
    <property type="evidence" value="ECO:0007669"/>
    <property type="project" value="UniProtKB-UniRule"/>
</dbReference>
<dbReference type="GO" id="GO:0034515">
    <property type="term" value="C:proteasome storage granule"/>
    <property type="evidence" value="ECO:0007669"/>
    <property type="project" value="TreeGrafter"/>
</dbReference>
<dbReference type="InterPro" id="IPR011989">
    <property type="entry name" value="ARM-like"/>
</dbReference>
<dbReference type="Proteomes" id="UP000799444">
    <property type="component" value="Unassembled WGS sequence"/>
</dbReference>
<feature type="compositionally biased region" description="Polar residues" evidence="7">
    <location>
        <begin position="170"/>
        <end position="179"/>
    </location>
</feature>
<comment type="similarity">
    <text evidence="2 6">Belongs to the proteasome subunit S1 family.</text>
</comment>
<dbReference type="InterPro" id="IPR048570">
    <property type="entry name" value="PSMD1_RPN2_N"/>
</dbReference>
<dbReference type="GO" id="GO:0030234">
    <property type="term" value="F:enzyme regulator activity"/>
    <property type="evidence" value="ECO:0007669"/>
    <property type="project" value="UniProtKB-UniRule"/>
</dbReference>
<feature type="compositionally biased region" description="Low complexity" evidence="7">
    <location>
        <begin position="1075"/>
        <end position="1088"/>
    </location>
</feature>
<proteinExistence type="inferred from homology"/>
<dbReference type="Pfam" id="PF01851">
    <property type="entry name" value="PC_rep"/>
    <property type="match status" value="1"/>
</dbReference>
<dbReference type="GO" id="GO:0005634">
    <property type="term" value="C:nucleus"/>
    <property type="evidence" value="ECO:0007669"/>
    <property type="project" value="TreeGrafter"/>
</dbReference>
<evidence type="ECO:0000313" key="11">
    <source>
        <dbReference type="Proteomes" id="UP000799444"/>
    </source>
</evidence>
<feature type="region of interest" description="Disordered" evidence="7">
    <location>
        <begin position="1073"/>
        <end position="1133"/>
    </location>
</feature>
<sequence length="1133" mass="123356">MVGLTSAAGVVGFLAEPDPALRSFALHRLNEEIDLLWPEVAGSVSQIEALYEDESFPERELAALVAAKVYYQLQEYNESMVFALGAGKLFDIHHAGEFEETILAKCLDTYIALSAMHNPPTPVSRANQQPPQLITAFPSSGAGGASSTSAGLTSPITPFSQSALPSKSLLSRQDSNTFDPTVPGGGNAGVPGAHPTPMMLQRSVQKNLQATIRRIFESCYEQGEYKQVVGIAIEARNLEILRESFLRASQEEKKQGKRPASSSSLRSEELMEYVLDICMNVVQERGLRNEILRLILDLLNDIPNPDYFSIAKCVVYLNQHSMASNLIRQLVQRGDDRSLAVAYQISFDVFENGTQEFLAKVMEELPDAEKNDESKPSANGDASHKPRAEDATESDSLLANVDTSNEAPTISTVVSRTKQKAPTEDELKAFTSVRHILRGTKSIELNLEFLYRNNHADKSILNKVRDSLEARNSIFHTAVTFANAFMNAGTTSDTFFRENLDWLGKAVNWSKFTATAALGVIHRGNITQGQKLLEPYLPKDAVSAGSHYEQGGGLYALGLIYSNHGTHVLDYLLGQFQNATEEVIQHGGALGLGVAGMGTGSEEIFDAFKNVLYTDSAINGEAVGLSMGLVMLGTGNIKALEDMIQYAHDTQHEKIVRGLAMGMALIMYARQEAADELINGLLDDPDPTLRYGGIMTLALAYCGTGSNKAVRRLLHVAVSDVSDDVRRVAVMSLGFVLFRKPGSVPRMVELLAESYNPHVRYGATMALGIACAGTGLDDAIDLLEPMMKDSTDFVRQGALISLAMIMVQQNEAMNPKVATIRKTLAKVIGDRHEDAMAKFGCALALGIIDAGGRNCTIGLQTQTGNLNMTAIVGMAVFTQYWYWFPLTHFLSLSFTPTAIIAVDQDLEIPSFKFHSNTRPSMFDYPPEAEVKQEEAPEKIKTAVLSTTAQDKRRRMVKARQRRPSMEGQTPTTPKISAADEDRMDVDDEKKDDKTEKAEGEESTPAAETSKKKVEKEKVGYDLENMSRVLPAQVKFISFPGERYVPVKKPTGGVILVTDTKPSEPKTLLELKVKKAAPSPAPGAAGPSGDQAPEGVQAAPSAAPLNDNVAEEGEDDANIPDEFEYFSDGGSDDD</sequence>
<dbReference type="InterPro" id="IPR040623">
    <property type="entry name" value="RPN2_C"/>
</dbReference>
<evidence type="ECO:0000256" key="6">
    <source>
        <dbReference type="PIRNR" id="PIRNR015947"/>
    </source>
</evidence>
<feature type="region of interest" description="Disordered" evidence="7">
    <location>
        <begin position="133"/>
        <end position="157"/>
    </location>
</feature>
<dbReference type="EMBL" id="ML996097">
    <property type="protein sequence ID" value="KAF2741443.1"/>
    <property type="molecule type" value="Genomic_DNA"/>
</dbReference>
<organism evidence="10 11">
    <name type="scientific">Polyplosphaeria fusca</name>
    <dbReference type="NCBI Taxonomy" id="682080"/>
    <lineage>
        <taxon>Eukaryota</taxon>
        <taxon>Fungi</taxon>
        <taxon>Dikarya</taxon>
        <taxon>Ascomycota</taxon>
        <taxon>Pezizomycotina</taxon>
        <taxon>Dothideomycetes</taxon>
        <taxon>Pleosporomycetidae</taxon>
        <taxon>Pleosporales</taxon>
        <taxon>Tetraplosphaeriaceae</taxon>
        <taxon>Polyplosphaeria</taxon>
    </lineage>
</organism>
<feature type="compositionally biased region" description="Basic and acidic residues" evidence="7">
    <location>
        <begin position="1008"/>
        <end position="1020"/>
    </location>
</feature>
<comment type="caution">
    <text evidence="10">The sequence shown here is derived from an EMBL/GenBank/DDBJ whole genome shotgun (WGS) entry which is preliminary data.</text>
</comment>
<evidence type="ECO:0000313" key="10">
    <source>
        <dbReference type="EMBL" id="KAF2741443.1"/>
    </source>
</evidence>
<dbReference type="InterPro" id="IPR002015">
    <property type="entry name" value="Proteasome/cyclosome_rpt"/>
</dbReference>
<dbReference type="Pfam" id="PF13646">
    <property type="entry name" value="HEAT_2"/>
    <property type="match status" value="1"/>
</dbReference>
<dbReference type="Gene3D" id="1.25.10.10">
    <property type="entry name" value="Leucine-rich Repeat Variant"/>
    <property type="match status" value="1"/>
</dbReference>
<dbReference type="InterPro" id="IPR016024">
    <property type="entry name" value="ARM-type_fold"/>
</dbReference>
<dbReference type="InterPro" id="IPR016642">
    <property type="entry name" value="26S_Psome_Rpn2"/>
</dbReference>
<feature type="compositionally biased region" description="Basic residues" evidence="7">
    <location>
        <begin position="951"/>
        <end position="962"/>
    </location>
</feature>
<keyword evidence="4" id="KW-0677">Repeat</keyword>
<evidence type="ECO:0000256" key="4">
    <source>
        <dbReference type="ARBA" id="ARBA00022737"/>
    </source>
</evidence>
<accession>A0A9P4RD48</accession>
<evidence type="ECO:0000259" key="8">
    <source>
        <dbReference type="Pfam" id="PF18004"/>
    </source>
</evidence>
<evidence type="ECO:0000256" key="1">
    <source>
        <dbReference type="ARBA" id="ARBA00002187"/>
    </source>
</evidence>
<evidence type="ECO:0000256" key="3">
    <source>
        <dbReference type="ARBA" id="ARBA00015684"/>
    </source>
</evidence>
<feature type="compositionally biased region" description="Low complexity" evidence="7">
    <location>
        <begin position="145"/>
        <end position="154"/>
    </location>
</feature>
<dbReference type="AlphaFoldDB" id="A0A9P4RD48"/>
<dbReference type="Pfam" id="PF21505">
    <property type="entry name" value="RPN2_N"/>
    <property type="match status" value="2"/>
</dbReference>
<feature type="compositionally biased region" description="Basic and acidic residues" evidence="7">
    <location>
        <begin position="931"/>
        <end position="940"/>
    </location>
</feature>
<gene>
    <name evidence="10" type="ORF">EJ04DRAFT_422678</name>
</gene>
<feature type="region of interest" description="Disordered" evidence="7">
    <location>
        <begin position="170"/>
        <end position="191"/>
    </location>
</feature>
<keyword evidence="5 6" id="KW-0647">Proteasome</keyword>
<feature type="domain" description="26S proteasome regulatory subunit RPN2 C-terminal" evidence="8">
    <location>
        <begin position="897"/>
        <end position="1067"/>
    </location>
</feature>
<reference evidence="10" key="1">
    <citation type="journal article" date="2020" name="Stud. Mycol.">
        <title>101 Dothideomycetes genomes: a test case for predicting lifestyles and emergence of pathogens.</title>
        <authorList>
            <person name="Haridas S."/>
            <person name="Albert R."/>
            <person name="Binder M."/>
            <person name="Bloem J."/>
            <person name="Labutti K."/>
            <person name="Salamov A."/>
            <person name="Andreopoulos B."/>
            <person name="Baker S."/>
            <person name="Barry K."/>
            <person name="Bills G."/>
            <person name="Bluhm B."/>
            <person name="Cannon C."/>
            <person name="Castanera R."/>
            <person name="Culley D."/>
            <person name="Daum C."/>
            <person name="Ezra D."/>
            <person name="Gonzalez J."/>
            <person name="Henrissat B."/>
            <person name="Kuo A."/>
            <person name="Liang C."/>
            <person name="Lipzen A."/>
            <person name="Lutzoni F."/>
            <person name="Magnuson J."/>
            <person name="Mondo S."/>
            <person name="Nolan M."/>
            <person name="Ohm R."/>
            <person name="Pangilinan J."/>
            <person name="Park H.-J."/>
            <person name="Ramirez L."/>
            <person name="Alfaro M."/>
            <person name="Sun H."/>
            <person name="Tritt A."/>
            <person name="Yoshinaga Y."/>
            <person name="Zwiers L.-H."/>
            <person name="Turgeon B."/>
            <person name="Goodwin S."/>
            <person name="Spatafora J."/>
            <person name="Crous P."/>
            <person name="Grigoriev I."/>
        </authorList>
    </citation>
    <scope>NUCLEOTIDE SEQUENCE</scope>
    <source>
        <strain evidence="10">CBS 125425</strain>
    </source>
</reference>
<dbReference type="Pfam" id="PF18004">
    <property type="entry name" value="RPN2_C"/>
    <property type="match status" value="1"/>
</dbReference>
<dbReference type="GO" id="GO:0042176">
    <property type="term" value="P:regulation of protein catabolic process"/>
    <property type="evidence" value="ECO:0007669"/>
    <property type="project" value="UniProtKB-UniRule"/>
</dbReference>
<dbReference type="PIRSF" id="PIRSF015947">
    <property type="entry name" value="26S_Psome_Rpn2"/>
    <property type="match status" value="1"/>
</dbReference>
<feature type="compositionally biased region" description="Acidic residues" evidence="7">
    <location>
        <begin position="1108"/>
        <end position="1133"/>
    </location>
</feature>
<feature type="compositionally biased region" description="Basic and acidic residues" evidence="7">
    <location>
        <begin position="366"/>
        <end position="375"/>
    </location>
</feature>
<keyword evidence="11" id="KW-1185">Reference proteome</keyword>
<dbReference type="PANTHER" id="PTHR10943">
    <property type="entry name" value="26S PROTEASOME NON-ATPASE REGULATORY SUBUNIT"/>
    <property type="match status" value="1"/>
</dbReference>
<evidence type="ECO:0000256" key="2">
    <source>
        <dbReference type="ARBA" id="ARBA00006308"/>
    </source>
</evidence>
<evidence type="ECO:0000259" key="9">
    <source>
        <dbReference type="Pfam" id="PF21505"/>
    </source>
</evidence>
<feature type="region of interest" description="Disordered" evidence="7">
    <location>
        <begin position="366"/>
        <end position="402"/>
    </location>
</feature>
<evidence type="ECO:0000256" key="7">
    <source>
        <dbReference type="SAM" id="MobiDB-lite"/>
    </source>
</evidence>
<feature type="domain" description="26S proteasome non-ATPase regulatory subunit 1/RPN2 N-terminal" evidence="9">
    <location>
        <begin position="5"/>
        <end position="119"/>
    </location>
</feature>